<dbReference type="Proteomes" id="UP000199045">
    <property type="component" value="Unassembled WGS sequence"/>
</dbReference>
<sequence length="194" mass="22666">MRDYEIREVLKQTHLFKYYHDEKSLVVDELDITSAGARIDIAVVNGQLHGFEIKGASDTLNRLPYQIEAYRKIFDYLTIVTEKKHYGKVSEIIPDWVGVMLLDEEESGEITIKQKKEAQFNSQKDAFFLAKLLWKEELLSLLKDLNIPHKKSSRTWLLCELIAKSIEVEKLSFLVRNIIKRRSNWKNIKEALVA</sequence>
<name>A0A1G8E269_CHIFI</name>
<accession>A0A1G8E269</accession>
<dbReference type="OrthoDB" id="128875at2"/>
<gene>
    <name evidence="1" type="ORF">SAMN04488121_11671</name>
</gene>
<dbReference type="RefSeq" id="WP_089838956.1">
    <property type="nucleotide sequence ID" value="NZ_FNBN01000016.1"/>
</dbReference>
<dbReference type="EMBL" id="FNBN01000016">
    <property type="protein sequence ID" value="SDH64017.1"/>
    <property type="molecule type" value="Genomic_DNA"/>
</dbReference>
<proteinExistence type="predicted"/>
<protein>
    <recommendedName>
        <fullName evidence="3">Sce7726 family protein</fullName>
    </recommendedName>
</protein>
<evidence type="ECO:0000313" key="1">
    <source>
        <dbReference type="EMBL" id="SDH64017.1"/>
    </source>
</evidence>
<reference evidence="1 2" key="1">
    <citation type="submission" date="2016-10" db="EMBL/GenBank/DDBJ databases">
        <authorList>
            <person name="de Groot N.N."/>
        </authorList>
    </citation>
    <scope>NUCLEOTIDE SEQUENCE [LARGE SCALE GENOMIC DNA]</scope>
    <source>
        <strain evidence="1 2">DSM 527</strain>
    </source>
</reference>
<evidence type="ECO:0000313" key="2">
    <source>
        <dbReference type="Proteomes" id="UP000199045"/>
    </source>
</evidence>
<dbReference type="NCBIfam" id="NF033832">
    <property type="entry name" value="sce7726_fam"/>
    <property type="match status" value="1"/>
</dbReference>
<dbReference type="AlphaFoldDB" id="A0A1G8E269"/>
<dbReference type="InterPro" id="IPR047729">
    <property type="entry name" value="Sce7726-like"/>
</dbReference>
<organism evidence="1 2">
    <name type="scientific">Chitinophaga filiformis</name>
    <name type="common">Myxococcus filiformis</name>
    <name type="synonym">Flexibacter filiformis</name>
    <dbReference type="NCBI Taxonomy" id="104663"/>
    <lineage>
        <taxon>Bacteria</taxon>
        <taxon>Pseudomonadati</taxon>
        <taxon>Bacteroidota</taxon>
        <taxon>Chitinophagia</taxon>
        <taxon>Chitinophagales</taxon>
        <taxon>Chitinophagaceae</taxon>
        <taxon>Chitinophaga</taxon>
    </lineage>
</organism>
<evidence type="ECO:0008006" key="3">
    <source>
        <dbReference type="Google" id="ProtNLM"/>
    </source>
</evidence>